<feature type="region of interest" description="Disordered" evidence="1">
    <location>
        <begin position="1"/>
        <end position="50"/>
    </location>
</feature>
<gene>
    <name evidence="2" type="ORF">X801_02664</name>
</gene>
<evidence type="ECO:0000256" key="1">
    <source>
        <dbReference type="SAM" id="MobiDB-lite"/>
    </source>
</evidence>
<dbReference type="GO" id="GO:0003677">
    <property type="term" value="F:DNA binding"/>
    <property type="evidence" value="ECO:0007669"/>
    <property type="project" value="InterPro"/>
</dbReference>
<dbReference type="PRINTS" id="PR00622">
    <property type="entry name" value="HISTONEH3"/>
</dbReference>
<feature type="region of interest" description="Disordered" evidence="1">
    <location>
        <begin position="62"/>
        <end position="95"/>
    </location>
</feature>
<accession>A0A1S8X474</accession>
<organism evidence="2 3">
    <name type="scientific">Opisthorchis viverrini</name>
    <name type="common">Southeast Asian liver fluke</name>
    <dbReference type="NCBI Taxonomy" id="6198"/>
    <lineage>
        <taxon>Eukaryota</taxon>
        <taxon>Metazoa</taxon>
        <taxon>Spiralia</taxon>
        <taxon>Lophotrochozoa</taxon>
        <taxon>Platyhelminthes</taxon>
        <taxon>Trematoda</taxon>
        <taxon>Digenea</taxon>
        <taxon>Opisthorchiida</taxon>
        <taxon>Opisthorchiata</taxon>
        <taxon>Opisthorchiidae</taxon>
        <taxon>Opisthorchis</taxon>
    </lineage>
</organism>
<dbReference type="Proteomes" id="UP000243686">
    <property type="component" value="Unassembled WGS sequence"/>
</dbReference>
<reference evidence="2 3" key="1">
    <citation type="submission" date="2015-03" db="EMBL/GenBank/DDBJ databases">
        <title>Draft genome of the nematode, Opisthorchis viverrini.</title>
        <authorList>
            <person name="Mitreva M."/>
        </authorList>
    </citation>
    <scope>NUCLEOTIDE SEQUENCE [LARGE SCALE GENOMIC DNA]</scope>
    <source>
        <strain evidence="2">Khon Kaen</strain>
    </source>
</reference>
<keyword evidence="3" id="KW-1185">Reference proteome</keyword>
<name>A0A1S8X474_OPIVI</name>
<evidence type="ECO:0000313" key="3">
    <source>
        <dbReference type="Proteomes" id="UP000243686"/>
    </source>
</evidence>
<dbReference type="PROSITE" id="PS00322">
    <property type="entry name" value="HISTONE_H3_1"/>
    <property type="match status" value="1"/>
</dbReference>
<dbReference type="GO" id="GO:0030527">
    <property type="term" value="F:structural constituent of chromatin"/>
    <property type="evidence" value="ECO:0007669"/>
    <property type="project" value="InterPro"/>
</dbReference>
<dbReference type="EMBL" id="KV892130">
    <property type="protein sequence ID" value="OON21441.1"/>
    <property type="molecule type" value="Genomic_DNA"/>
</dbReference>
<protein>
    <submittedName>
        <fullName evidence="2">Uncharacterized protein</fullName>
    </submittedName>
</protein>
<sequence>MATFKVSHTLPQAHTHVKEPHVLEWSQQNKPPKRVQKSDRTNGTQALTHKLKTLVATLKKVARTKQTARKSTGWKAPRKQLATKAARKNTPPPAV</sequence>
<evidence type="ECO:0000313" key="2">
    <source>
        <dbReference type="EMBL" id="OON21441.1"/>
    </source>
</evidence>
<dbReference type="InterPro" id="IPR000164">
    <property type="entry name" value="Histone_H3/CENP-A"/>
</dbReference>
<dbReference type="GO" id="GO:0000786">
    <property type="term" value="C:nucleosome"/>
    <property type="evidence" value="ECO:0007669"/>
    <property type="project" value="InterPro"/>
</dbReference>
<dbReference type="AlphaFoldDB" id="A0A1S8X474"/>
<proteinExistence type="predicted"/>